<dbReference type="OrthoDB" id="8537306at2"/>
<keyword evidence="2" id="KW-1185">Reference proteome</keyword>
<evidence type="ECO:0008006" key="3">
    <source>
        <dbReference type="Google" id="ProtNLM"/>
    </source>
</evidence>
<gene>
    <name evidence="1" type="ORF">AX660_03215</name>
</gene>
<dbReference type="STRING" id="1799789.AX660_03215"/>
<dbReference type="EMBL" id="LSNE01000020">
    <property type="protein sequence ID" value="KXI26793.1"/>
    <property type="molecule type" value="Genomic_DNA"/>
</dbReference>
<organism evidence="1 2">
    <name type="scientific">Paraglaciecola hydrolytica</name>
    <dbReference type="NCBI Taxonomy" id="1799789"/>
    <lineage>
        <taxon>Bacteria</taxon>
        <taxon>Pseudomonadati</taxon>
        <taxon>Pseudomonadota</taxon>
        <taxon>Gammaproteobacteria</taxon>
        <taxon>Alteromonadales</taxon>
        <taxon>Alteromonadaceae</taxon>
        <taxon>Paraglaciecola</taxon>
    </lineage>
</organism>
<proteinExistence type="predicted"/>
<dbReference type="AlphaFoldDB" id="A0A148KKF9"/>
<sequence>MDTHNNAVKRDELAKRVLSEIETSEYIGMSRSFLRQARMDGNRDNRTSAPPFIKIGRSVRYLKEDLDQWLDSFFKQSHLCQERGVL</sequence>
<comment type="caution">
    <text evidence="1">The sequence shown here is derived from an EMBL/GenBank/DDBJ whole genome shotgun (WGS) entry which is preliminary data.</text>
</comment>
<dbReference type="RefSeq" id="WP_068382248.1">
    <property type="nucleotide sequence ID" value="NZ_LSNE01000020.1"/>
</dbReference>
<dbReference type="Proteomes" id="UP000070299">
    <property type="component" value="Unassembled WGS sequence"/>
</dbReference>
<reference evidence="2" key="1">
    <citation type="submission" date="2016-02" db="EMBL/GenBank/DDBJ databases">
        <authorList>
            <person name="Schultz-Johansen M."/>
            <person name="Glaring M.A."/>
            <person name="Bech P.K."/>
            <person name="Stougaard P."/>
        </authorList>
    </citation>
    <scope>NUCLEOTIDE SEQUENCE [LARGE SCALE GENOMIC DNA]</scope>
    <source>
        <strain evidence="2">S66</strain>
    </source>
</reference>
<evidence type="ECO:0000313" key="2">
    <source>
        <dbReference type="Proteomes" id="UP000070299"/>
    </source>
</evidence>
<name>A0A148KKF9_9ALTE</name>
<protein>
    <recommendedName>
        <fullName evidence="3">Helix-turn-helix domain-containing protein</fullName>
    </recommendedName>
</protein>
<accession>A0A148KKF9</accession>
<evidence type="ECO:0000313" key="1">
    <source>
        <dbReference type="EMBL" id="KXI26793.1"/>
    </source>
</evidence>